<dbReference type="Proteomes" id="UP000683139">
    <property type="component" value="Unassembled WGS sequence"/>
</dbReference>
<evidence type="ECO:0000256" key="1">
    <source>
        <dbReference type="ARBA" id="ARBA00022645"/>
    </source>
</evidence>
<comment type="similarity">
    <text evidence="7 8">Belongs to the peptidase M32 family.</text>
</comment>
<evidence type="ECO:0000256" key="8">
    <source>
        <dbReference type="PIRNR" id="PIRNR006615"/>
    </source>
</evidence>
<keyword evidence="4 8" id="KW-0378">Hydrolase</keyword>
<feature type="binding site" evidence="9">
    <location>
        <position position="264"/>
    </location>
    <ligand>
        <name>Zn(2+)</name>
        <dbReference type="ChEBI" id="CHEBI:29105"/>
        <note>catalytic</note>
    </ligand>
</feature>
<evidence type="ECO:0000256" key="5">
    <source>
        <dbReference type="ARBA" id="ARBA00023049"/>
    </source>
</evidence>
<proteinExistence type="inferred from homology"/>
<dbReference type="PROSITE" id="PS52034">
    <property type="entry name" value="PEPTIDASE_M32"/>
    <property type="match status" value="1"/>
</dbReference>
<keyword evidence="1 8" id="KW-0121">Carboxypeptidase</keyword>
<dbReference type="FunFam" id="1.10.1370.30:FF:000003">
    <property type="entry name" value="Thermostable carboxypeptidase 1"/>
    <property type="match status" value="1"/>
</dbReference>
<evidence type="ECO:0000256" key="9">
    <source>
        <dbReference type="PIRSR" id="PIRSR006615-1"/>
    </source>
</evidence>
<dbReference type="CDD" id="cd06460">
    <property type="entry name" value="M32_Taq"/>
    <property type="match status" value="1"/>
</dbReference>
<evidence type="ECO:0000256" key="7">
    <source>
        <dbReference type="ARBA" id="ARBA00061580"/>
    </source>
</evidence>
<keyword evidence="5 8" id="KW-0482">Metalloprotease</keyword>
<accession>A0A919YJH9</accession>
<evidence type="ECO:0000256" key="2">
    <source>
        <dbReference type="ARBA" id="ARBA00022670"/>
    </source>
</evidence>
<dbReference type="SUPFAM" id="SSF55486">
    <property type="entry name" value="Metalloproteases ('zincins'), catalytic domain"/>
    <property type="match status" value="1"/>
</dbReference>
<keyword evidence="2 8" id="KW-0645">Protease</keyword>
<reference evidence="11" key="1">
    <citation type="submission" date="2021-03" db="EMBL/GenBank/DDBJ databases">
        <title>Antimicrobial resistance genes in bacteria isolated from Japanese honey, and their potential for conferring macrolide and lincosamide resistance in the American foulbrood pathogen Paenibacillus larvae.</title>
        <authorList>
            <person name="Okamoto M."/>
            <person name="Kumagai M."/>
            <person name="Kanamori H."/>
            <person name="Takamatsu D."/>
        </authorList>
    </citation>
    <scope>NUCLEOTIDE SEQUENCE</scope>
    <source>
        <strain evidence="11">J40TS1</strain>
    </source>
</reference>
<gene>
    <name evidence="11" type="ORF">J40TS1_06850</name>
</gene>
<evidence type="ECO:0000256" key="4">
    <source>
        <dbReference type="ARBA" id="ARBA00022801"/>
    </source>
</evidence>
<dbReference type="Pfam" id="PF02074">
    <property type="entry name" value="Peptidase_M32"/>
    <property type="match status" value="1"/>
</dbReference>
<comment type="function">
    <text evidence="8">Broad specificity carboxypetidase that releases amino acids sequentially from the C-terminus, including neutral, aromatic, polar and basic residues.</text>
</comment>
<dbReference type="PRINTS" id="PR00998">
    <property type="entry name" value="CRBOXYPTASET"/>
</dbReference>
<dbReference type="GO" id="GO:0004181">
    <property type="term" value="F:metallocarboxypeptidase activity"/>
    <property type="evidence" value="ECO:0007669"/>
    <property type="project" value="UniProtKB-UniRule"/>
</dbReference>
<keyword evidence="3 8" id="KW-0479">Metal-binding</keyword>
<evidence type="ECO:0000256" key="6">
    <source>
        <dbReference type="ARBA" id="ARBA00052755"/>
    </source>
</evidence>
<sequence length="499" mass="58302">MTVLQQFRDINQKIKQYEEALAVIYWDLRTGAPRKGMDIRSEVIGTLSSEMFRLSTSQELGQLLTELESEHNWEQLDELNRRLVQETRKEYDRSVKIPPELYQRYVVLTAQAENNWELCKQNNDYASFQPYLEQIIELTNQMIDLWGVKETRYDTLLDQYEPGMTVQQLDQIFGELRDELVPLAEQIASSPHQPRTDFLEGQFDIAAQKEYSLFILKQMGFDFDAGRLDESVHPFATGLNPHDVRITTRYLADDVTSALFGTIHEGGHALYEQNISEQLVGTTLCTGTSMGIHESQSRFWENVIGRSRPFWNRYYRDLQQRFPQLAEIDVDTFYRGNNIVKPSLIRIEADELTYNLHIIIRYEIEKMIFNEGLQAKDLPRVWNEKYKQYLGIEPPSDAEGVLQDVHWSGGAFGYFPSYSLGNMYAAQFMNTLQQQMPDIWQKVEAGELHPIKDWLAERIYQYGRLKSPSELVEQITNEPLNPAYLAQYLKEKYTDIYKL</sequence>
<organism evidence="11 12">
    <name type="scientific">Paenibacillus montaniterrae</name>
    <dbReference type="NCBI Taxonomy" id="429341"/>
    <lineage>
        <taxon>Bacteria</taxon>
        <taxon>Bacillati</taxon>
        <taxon>Bacillota</taxon>
        <taxon>Bacilli</taxon>
        <taxon>Bacillales</taxon>
        <taxon>Paenibacillaceae</taxon>
        <taxon>Paenibacillus</taxon>
    </lineage>
</organism>
<dbReference type="InterPro" id="IPR001333">
    <property type="entry name" value="Peptidase_M32_Taq"/>
</dbReference>
<feature type="binding site" evidence="9">
    <location>
        <position position="294"/>
    </location>
    <ligand>
        <name>Zn(2+)</name>
        <dbReference type="ChEBI" id="CHEBI:29105"/>
        <note>catalytic</note>
    </ligand>
</feature>
<keyword evidence="9" id="KW-0862">Zinc</keyword>
<dbReference type="AlphaFoldDB" id="A0A919YJH9"/>
<dbReference type="EMBL" id="BOSE01000001">
    <property type="protein sequence ID" value="GIP15043.1"/>
    <property type="molecule type" value="Genomic_DNA"/>
</dbReference>
<dbReference type="PANTHER" id="PTHR34217">
    <property type="entry name" value="METAL-DEPENDENT CARBOXYPEPTIDASE"/>
    <property type="match status" value="1"/>
</dbReference>
<evidence type="ECO:0000313" key="11">
    <source>
        <dbReference type="EMBL" id="GIP15043.1"/>
    </source>
</evidence>
<dbReference type="EC" id="3.4.17.19" evidence="8"/>
<comment type="catalytic activity">
    <reaction evidence="6 8">
        <text>Release of a C-terminal amino acid with broad specificity, except for -Pro.</text>
        <dbReference type="EC" id="3.4.17.19"/>
    </reaction>
</comment>
<evidence type="ECO:0000256" key="10">
    <source>
        <dbReference type="PIRSR" id="PIRSR006615-2"/>
    </source>
</evidence>
<dbReference type="GO" id="GO:0006508">
    <property type="term" value="P:proteolysis"/>
    <property type="evidence" value="ECO:0007669"/>
    <property type="project" value="UniProtKB-UniRule"/>
</dbReference>
<keyword evidence="12" id="KW-1185">Reference proteome</keyword>
<feature type="active site" description="Proton donor/acceptor" evidence="10">
    <location>
        <position position="265"/>
    </location>
</feature>
<dbReference type="GO" id="GO:0008270">
    <property type="term" value="F:zinc ion binding"/>
    <property type="evidence" value="ECO:0007669"/>
    <property type="project" value="UniProtKB-ARBA"/>
</dbReference>
<dbReference type="PIRSF" id="PIRSF006615">
    <property type="entry name" value="Zn_crbxpep_Taq"/>
    <property type="match status" value="1"/>
</dbReference>
<name>A0A919YJH9_9BACL</name>
<dbReference type="Gene3D" id="1.10.1370.30">
    <property type="match status" value="1"/>
</dbReference>
<evidence type="ECO:0000313" key="12">
    <source>
        <dbReference type="Proteomes" id="UP000683139"/>
    </source>
</evidence>
<dbReference type="PANTHER" id="PTHR34217:SF1">
    <property type="entry name" value="CARBOXYPEPTIDASE 1"/>
    <property type="match status" value="1"/>
</dbReference>
<feature type="binding site" evidence="9">
    <location>
        <position position="268"/>
    </location>
    <ligand>
        <name>Zn(2+)</name>
        <dbReference type="ChEBI" id="CHEBI:29105"/>
        <note>catalytic</note>
    </ligand>
</feature>
<protein>
    <recommendedName>
        <fullName evidence="8">Metal-dependent carboxypeptidase</fullName>
        <ecNumber evidence="8">3.4.17.19</ecNumber>
    </recommendedName>
</protein>
<comment type="cofactor">
    <cofactor evidence="9">
        <name>Zn(2+)</name>
        <dbReference type="ChEBI" id="CHEBI:29105"/>
    </cofactor>
    <text evidence="9">Binds 1 zinc ion per subunit.</text>
</comment>
<comment type="caution">
    <text evidence="11">The sequence shown here is derived from an EMBL/GenBank/DDBJ whole genome shotgun (WGS) entry which is preliminary data.</text>
</comment>
<evidence type="ECO:0000256" key="3">
    <source>
        <dbReference type="ARBA" id="ARBA00022723"/>
    </source>
</evidence>
<dbReference type="RefSeq" id="WP_213513206.1">
    <property type="nucleotide sequence ID" value="NZ_BOSE01000001.1"/>
</dbReference>